<feature type="transmembrane region" description="Helical" evidence="15">
    <location>
        <begin position="3798"/>
        <end position="3822"/>
    </location>
</feature>
<dbReference type="FunFam" id="1.20.1070.10:FF:000343">
    <property type="entry name" value="Uncharacterized protein"/>
    <property type="match status" value="2"/>
</dbReference>
<feature type="disulfide bond" evidence="14">
    <location>
        <begin position="1261"/>
        <end position="1273"/>
    </location>
</feature>
<feature type="disulfide bond" evidence="14">
    <location>
        <begin position="3247"/>
        <end position="3262"/>
    </location>
</feature>
<keyword evidence="2" id="KW-1003">Cell membrane</keyword>
<dbReference type="PANTHER" id="PTHR24372:SF77">
    <property type="entry name" value="G-PROTEIN COUPLED RECEPTORS FAMILY 1 PROFILE DOMAIN-CONTAINING PROTEIN"/>
    <property type="match status" value="1"/>
</dbReference>
<evidence type="ECO:0000256" key="5">
    <source>
        <dbReference type="ARBA" id="ARBA00022737"/>
    </source>
</evidence>
<gene>
    <name evidence="22" type="ORF">DGYR_LOCUS5443</name>
</gene>
<dbReference type="Gene3D" id="1.20.1070.10">
    <property type="entry name" value="Rhodopsin 7-helix transmembrane proteins"/>
    <property type="match status" value="2"/>
</dbReference>
<dbReference type="Gene3D" id="2.10.25.10">
    <property type="entry name" value="Laminin"/>
    <property type="match status" value="2"/>
</dbReference>
<feature type="disulfide bond" evidence="13">
    <location>
        <begin position="2262"/>
        <end position="2279"/>
    </location>
</feature>
<dbReference type="InterPro" id="IPR032675">
    <property type="entry name" value="LRR_dom_sf"/>
</dbReference>
<dbReference type="Gene3D" id="3.80.10.10">
    <property type="entry name" value="Ribonuclease Inhibitor"/>
    <property type="match status" value="2"/>
</dbReference>
<dbReference type="GO" id="GO:0005886">
    <property type="term" value="C:plasma membrane"/>
    <property type="evidence" value="ECO:0007669"/>
    <property type="project" value="UniProtKB-SubCell"/>
</dbReference>
<dbReference type="InterPro" id="IPR001611">
    <property type="entry name" value="Leu-rich_rpt"/>
</dbReference>
<evidence type="ECO:0000256" key="1">
    <source>
        <dbReference type="ARBA" id="ARBA00004651"/>
    </source>
</evidence>
<dbReference type="PROSITE" id="PS50041">
    <property type="entry name" value="C_TYPE_LECTIN_2"/>
    <property type="match status" value="4"/>
</dbReference>
<evidence type="ECO:0000256" key="15">
    <source>
        <dbReference type="SAM" id="Phobius"/>
    </source>
</evidence>
<evidence type="ECO:0000313" key="22">
    <source>
        <dbReference type="EMBL" id="CAD5116857.1"/>
    </source>
</evidence>
<feature type="transmembrane region" description="Helical" evidence="15">
    <location>
        <begin position="1984"/>
        <end position="2016"/>
    </location>
</feature>
<evidence type="ECO:0000259" key="18">
    <source>
        <dbReference type="PROSITE" id="PS50026"/>
    </source>
</evidence>
<dbReference type="SUPFAM" id="SSF57424">
    <property type="entry name" value="LDL receptor-like module"/>
    <property type="match status" value="6"/>
</dbReference>
<dbReference type="InterPro" id="IPR036055">
    <property type="entry name" value="LDL_receptor-like_sf"/>
</dbReference>
<feature type="disulfide bond" evidence="14">
    <location>
        <begin position="1335"/>
        <end position="1347"/>
    </location>
</feature>
<dbReference type="GO" id="GO:0009755">
    <property type="term" value="P:hormone-mediated signaling pathway"/>
    <property type="evidence" value="ECO:0007669"/>
    <property type="project" value="TreeGrafter"/>
</dbReference>
<protein>
    <submittedName>
        <fullName evidence="22">DgyrCDS5699</fullName>
    </submittedName>
</protein>
<dbReference type="Gene3D" id="3.10.100.10">
    <property type="entry name" value="Mannose-Binding Protein A, subunit A"/>
    <property type="match status" value="4"/>
</dbReference>
<dbReference type="InterPro" id="IPR017452">
    <property type="entry name" value="GPCR_Rhodpsn_7TM"/>
</dbReference>
<evidence type="ECO:0000256" key="16">
    <source>
        <dbReference type="SAM" id="SignalP"/>
    </source>
</evidence>
<dbReference type="InterPro" id="IPR000742">
    <property type="entry name" value="EGF"/>
</dbReference>
<dbReference type="SMART" id="SM00034">
    <property type="entry name" value="CLECT"/>
    <property type="match status" value="4"/>
</dbReference>
<dbReference type="PROSITE" id="PS50262">
    <property type="entry name" value="G_PROTEIN_RECEP_F1_2"/>
    <property type="match status" value="2"/>
</dbReference>
<dbReference type="Gene3D" id="2.60.120.290">
    <property type="entry name" value="Spermadhesin, CUB domain"/>
    <property type="match status" value="6"/>
</dbReference>
<feature type="disulfide bond" evidence="14">
    <location>
        <begin position="1522"/>
        <end position="1534"/>
    </location>
</feature>
<dbReference type="InterPro" id="IPR036024">
    <property type="entry name" value="Somatomedin_B-like_dom_sf"/>
</dbReference>
<feature type="domain" description="CUB" evidence="17">
    <location>
        <begin position="258"/>
        <end position="376"/>
    </location>
</feature>
<dbReference type="Pfam" id="PF00431">
    <property type="entry name" value="CUB"/>
    <property type="match status" value="5"/>
</dbReference>
<dbReference type="Gene3D" id="4.10.410.20">
    <property type="match status" value="2"/>
</dbReference>
<dbReference type="GO" id="GO:0008528">
    <property type="term" value="F:G protein-coupled peptide receptor activity"/>
    <property type="evidence" value="ECO:0007669"/>
    <property type="project" value="TreeGrafter"/>
</dbReference>
<evidence type="ECO:0000256" key="11">
    <source>
        <dbReference type="ARBA" id="ARBA00023224"/>
    </source>
</evidence>
<feature type="domain" description="CUB" evidence="17">
    <location>
        <begin position="632"/>
        <end position="756"/>
    </location>
</feature>
<organism evidence="22 23">
    <name type="scientific">Dimorphilus gyrociliatus</name>
    <dbReference type="NCBI Taxonomy" id="2664684"/>
    <lineage>
        <taxon>Eukaryota</taxon>
        <taxon>Metazoa</taxon>
        <taxon>Spiralia</taxon>
        <taxon>Lophotrochozoa</taxon>
        <taxon>Annelida</taxon>
        <taxon>Polychaeta</taxon>
        <taxon>Polychaeta incertae sedis</taxon>
        <taxon>Dinophilidae</taxon>
        <taxon>Dimorphilus</taxon>
    </lineage>
</organism>
<feature type="disulfide bond" evidence="14">
    <location>
        <begin position="3271"/>
        <end position="3289"/>
    </location>
</feature>
<dbReference type="PROSITE" id="PS01209">
    <property type="entry name" value="LDLRA_1"/>
    <property type="match status" value="6"/>
</dbReference>
<feature type="domain" description="CUB" evidence="17">
    <location>
        <begin position="2432"/>
        <end position="2581"/>
    </location>
</feature>
<dbReference type="CDD" id="cd00112">
    <property type="entry name" value="LDLa"/>
    <property type="match status" value="10"/>
</dbReference>
<dbReference type="PROSITE" id="PS51450">
    <property type="entry name" value="LRR"/>
    <property type="match status" value="4"/>
</dbReference>
<dbReference type="Proteomes" id="UP000549394">
    <property type="component" value="Unassembled WGS sequence"/>
</dbReference>
<dbReference type="InterPro" id="IPR000859">
    <property type="entry name" value="CUB_dom"/>
</dbReference>
<dbReference type="CDD" id="cd15137">
    <property type="entry name" value="7tmA_Relaxin_R"/>
    <property type="match status" value="2"/>
</dbReference>
<evidence type="ECO:0000256" key="9">
    <source>
        <dbReference type="ARBA" id="ARBA00023157"/>
    </source>
</evidence>
<feature type="domain" description="CUB" evidence="17">
    <location>
        <begin position="2303"/>
        <end position="2421"/>
    </location>
</feature>
<feature type="domain" description="C-type lectin" evidence="19">
    <location>
        <begin position="2114"/>
        <end position="2239"/>
    </location>
</feature>
<feature type="domain" description="C-type lectin" evidence="19">
    <location>
        <begin position="69"/>
        <end position="194"/>
    </location>
</feature>
<dbReference type="SUPFAM" id="SSF57196">
    <property type="entry name" value="EGF/Laminin"/>
    <property type="match status" value="2"/>
</dbReference>
<feature type="domain" description="C-type lectin" evidence="19">
    <location>
        <begin position="2896"/>
        <end position="3052"/>
    </location>
</feature>
<feature type="transmembrane region" description="Helical" evidence="15">
    <location>
        <begin position="4567"/>
        <end position="4587"/>
    </location>
</feature>
<keyword evidence="6 15" id="KW-1133">Transmembrane helix</keyword>
<dbReference type="CDD" id="cd00054">
    <property type="entry name" value="EGF_CA"/>
    <property type="match status" value="2"/>
</dbReference>
<dbReference type="PROSITE" id="PS50068">
    <property type="entry name" value="LDLRA_2"/>
    <property type="match status" value="10"/>
</dbReference>
<dbReference type="Pfam" id="PF00059">
    <property type="entry name" value="Lectin_C"/>
    <property type="match status" value="4"/>
</dbReference>
<evidence type="ECO:0000256" key="13">
    <source>
        <dbReference type="PROSITE-ProRule" id="PRU00076"/>
    </source>
</evidence>
<evidence type="ECO:0000256" key="7">
    <source>
        <dbReference type="ARBA" id="ARBA00023040"/>
    </source>
</evidence>
<evidence type="ECO:0000256" key="3">
    <source>
        <dbReference type="ARBA" id="ARBA00022614"/>
    </source>
</evidence>
<evidence type="ECO:0000259" key="20">
    <source>
        <dbReference type="PROSITE" id="PS50262"/>
    </source>
</evidence>
<comment type="caution">
    <text evidence="22">The sequence shown here is derived from an EMBL/GenBank/DDBJ whole genome shotgun (WGS) entry which is preliminary data.</text>
</comment>
<feature type="disulfide bond" evidence="14">
    <location>
        <begin position="1342"/>
        <end position="1360"/>
    </location>
</feature>
<evidence type="ECO:0000256" key="12">
    <source>
        <dbReference type="PROSITE-ProRule" id="PRU00059"/>
    </source>
</evidence>
<feature type="domain" description="C-type lectin" evidence="19">
    <location>
        <begin position="929"/>
        <end position="1085"/>
    </location>
</feature>
<feature type="domain" description="CUB" evidence="17">
    <location>
        <begin position="2590"/>
        <end position="2730"/>
    </location>
</feature>
<feature type="transmembrane region" description="Helical" evidence="15">
    <location>
        <begin position="3756"/>
        <end position="3778"/>
    </location>
</feature>
<feature type="domain" description="SMB" evidence="21">
    <location>
        <begin position="19"/>
        <end position="61"/>
    </location>
</feature>
<dbReference type="SMART" id="SM00369">
    <property type="entry name" value="LRR_TYP"/>
    <property type="match status" value="8"/>
</dbReference>
<dbReference type="Pfam" id="PF00008">
    <property type="entry name" value="EGF"/>
    <property type="match status" value="2"/>
</dbReference>
<evidence type="ECO:0000256" key="8">
    <source>
        <dbReference type="ARBA" id="ARBA00023136"/>
    </source>
</evidence>
<proteinExistence type="predicted"/>
<feature type="transmembrane region" description="Helical" evidence="15">
    <location>
        <begin position="3721"/>
        <end position="3744"/>
    </location>
</feature>
<dbReference type="InterPro" id="IPR023415">
    <property type="entry name" value="LDLR_class-A_CS"/>
</dbReference>
<evidence type="ECO:0000259" key="21">
    <source>
        <dbReference type="PROSITE" id="PS50958"/>
    </source>
</evidence>
<feature type="disulfide bond" evidence="14">
    <location>
        <begin position="3264"/>
        <end position="3276"/>
    </location>
</feature>
<feature type="disulfide bond" evidence="13">
    <location>
        <begin position="217"/>
        <end position="234"/>
    </location>
</feature>
<dbReference type="Pfam" id="PF13855">
    <property type="entry name" value="LRR_8"/>
    <property type="match status" value="2"/>
</dbReference>
<dbReference type="SUPFAM" id="SSF52058">
    <property type="entry name" value="L domain-like"/>
    <property type="match status" value="2"/>
</dbReference>
<dbReference type="PRINTS" id="PR00261">
    <property type="entry name" value="LDLRECEPTOR"/>
</dbReference>
<dbReference type="Gene3D" id="4.10.400.10">
    <property type="entry name" value="Low-density Lipoprotein Receptor"/>
    <property type="match status" value="8"/>
</dbReference>
<dbReference type="InterPro" id="IPR000276">
    <property type="entry name" value="GPCR_Rhodpsn"/>
</dbReference>
<feature type="transmembrane region" description="Helical" evidence="15">
    <location>
        <begin position="3843"/>
        <end position="3861"/>
    </location>
</feature>
<dbReference type="PROSITE" id="PS00022">
    <property type="entry name" value="EGF_1"/>
    <property type="match status" value="2"/>
</dbReference>
<feature type="domain" description="SMB" evidence="21">
    <location>
        <begin position="2064"/>
        <end position="2106"/>
    </location>
</feature>
<evidence type="ECO:0000256" key="2">
    <source>
        <dbReference type="ARBA" id="ARBA00022475"/>
    </source>
</evidence>
<comment type="subcellular location">
    <subcellularLocation>
        <location evidence="1">Cell membrane</location>
        <topology evidence="1">Multi-pass membrane protein</topology>
    </subcellularLocation>
</comment>
<dbReference type="InterPro" id="IPR016186">
    <property type="entry name" value="C-type_lectin-like/link_sf"/>
</dbReference>
<feature type="disulfide bond" evidence="14">
    <location>
        <begin position="1268"/>
        <end position="1286"/>
    </location>
</feature>
<accession>A0A7I8VMA9</accession>
<keyword evidence="9 13" id="KW-1015">Disulfide bond</keyword>
<feature type="disulfide bond" evidence="12">
    <location>
        <begin position="2303"/>
        <end position="2330"/>
    </location>
</feature>
<dbReference type="PANTHER" id="PTHR24372">
    <property type="entry name" value="GLYCOPROTEIN HORMONE RECEPTOR"/>
    <property type="match status" value="1"/>
</dbReference>
<dbReference type="GO" id="GO:0007189">
    <property type="term" value="P:adenylate cyclase-activating G protein-coupled receptor signaling pathway"/>
    <property type="evidence" value="ECO:0007669"/>
    <property type="project" value="TreeGrafter"/>
</dbReference>
<feature type="transmembrane region" description="Helical" evidence="15">
    <location>
        <begin position="1831"/>
        <end position="1855"/>
    </location>
</feature>
<dbReference type="SMART" id="SM00042">
    <property type="entry name" value="CUB"/>
    <property type="match status" value="6"/>
</dbReference>
<dbReference type="SUPFAM" id="SSF56436">
    <property type="entry name" value="C-type lectin-like"/>
    <property type="match status" value="4"/>
</dbReference>
<feature type="disulfide bond" evidence="14">
    <location>
        <begin position="1280"/>
        <end position="1295"/>
    </location>
</feature>
<dbReference type="Pfam" id="PF01033">
    <property type="entry name" value="Somatomedin_B"/>
    <property type="match status" value="2"/>
</dbReference>
<dbReference type="SUPFAM" id="SSF49854">
    <property type="entry name" value="Spermadhesin, CUB domain"/>
    <property type="match status" value="6"/>
</dbReference>
<feature type="transmembrane region" description="Helical" evidence="15">
    <location>
        <begin position="1754"/>
        <end position="1777"/>
    </location>
</feature>
<feature type="domain" description="EGF-like" evidence="18">
    <location>
        <begin position="2253"/>
        <end position="2291"/>
    </location>
</feature>
<feature type="transmembrane region" description="Helical" evidence="15">
    <location>
        <begin position="3892"/>
        <end position="3919"/>
    </location>
</feature>
<feature type="transmembrane region" description="Helical" evidence="15">
    <location>
        <begin position="4360"/>
        <end position="4382"/>
    </location>
</feature>
<keyword evidence="3" id="KW-0433">Leucine-rich repeat</keyword>
<dbReference type="Pfam" id="PF00057">
    <property type="entry name" value="Ldl_recept_a"/>
    <property type="match status" value="6"/>
</dbReference>
<feature type="transmembrane region" description="Helical" evidence="15">
    <location>
        <begin position="1789"/>
        <end position="1811"/>
    </location>
</feature>
<keyword evidence="23" id="KW-1185">Reference proteome</keyword>
<feature type="transmembrane region" description="Helical" evidence="15">
    <location>
        <begin position="3974"/>
        <end position="3996"/>
    </location>
</feature>
<feature type="disulfide bond" evidence="14">
    <location>
        <begin position="1297"/>
        <end position="1309"/>
    </location>
</feature>
<dbReference type="SMART" id="SM00181">
    <property type="entry name" value="EGF"/>
    <property type="match status" value="4"/>
</dbReference>
<comment type="caution">
    <text evidence="13">Lacks conserved residue(s) required for the propagation of feature annotation.</text>
</comment>
<evidence type="ECO:0000256" key="10">
    <source>
        <dbReference type="ARBA" id="ARBA00023170"/>
    </source>
</evidence>
<dbReference type="SUPFAM" id="SSF81321">
    <property type="entry name" value="Family A G protein-coupled receptor-like"/>
    <property type="match status" value="2"/>
</dbReference>
<feature type="disulfide bond" evidence="14">
    <location>
        <begin position="3302"/>
        <end position="3314"/>
    </location>
</feature>
<dbReference type="SUPFAM" id="SSF90188">
    <property type="entry name" value="Somatomedin B domain"/>
    <property type="match status" value="2"/>
</dbReference>
<evidence type="ECO:0000313" key="23">
    <source>
        <dbReference type="Proteomes" id="UP000549394"/>
    </source>
</evidence>
<sequence length="4658" mass="532324">MSRIITLVVFTFLGESLSQEDSCKGRCTESYFPGKPCYCNDNCDKYENCCYDFFKECKDGVIVDDWVSYHGNQYKLFHQGVTAYAARKLCKEKGALLVSLNTLSEFNYISDRVLQRRVLTLAIGGNDEKEEGKWKWEDGSSMPILSSPWHEWFEGEPDNKGGKENCLLLTNYLWWVPGVKPTIPRYAWVDYYCDINMEKEIQGFICERTLACDSSPCKNNGSCIYVGGENEFECICKEGTVGDRCQYKEPKEGFWTYCGETNLISTNGEIKSPLFPKLYPANVRCIWNVTAPQGTTISFTIKDLDLEEDKNCRYDYLKIEDGLTNEVLLDKTCDSKESFNSKRLEPFSSQTNYAKIIFATDESRHFGGFVIEYEQQACGLGIGNSGCGTKRSFTSKCGSFEVDQKSERSTCDWLITTDTNHKINVSFIQFNIPDGGRDCSSNYLELFDGPDSSSTRIDKYCGKMYDWNIETTLYLKLNTPDWEVGRHKFSLDYLSIDEKKWKRLGPIQQRLARSGTISSNLDQAVIETENEIIYKWILKVRIGEKMVVKWKFECIDCQARLQMFDGHSEHSKLIEEHQDTDLIDTNATTLNGQVNPNSFQTLIIFTKNKNKGYAVFDASFNMIEWIPQVSGCYRPLYYDNPKSKATENELVSVLEPIVVMASNNSYDSLNAGYDEGLYCKWLIRAGDPKEKLQLTILNALLQPQSKNCDDDGFVVYDGPFCGSQKFMENIIKSTSDKLLIVFYSDSRGFRRANGILRGLVTVSDMGNCKVWEKENPGSFVINSECGTILSPSFPGKVARGSWVMEINVELGSYIEFQLLYARGPGISTDCNVYVRLRELTRQKQKKAQQETDILKLCSEVKLIIPTRKYFVPSQRGSIELNTLLSNVKMQWEFKISYRTVPLMKPENLNLSPPPTICDKRNDTDYVINYENHCYYYYSWVFRHYLKEKYSFQVSWQKSQAHCESFGASLLSIFDNAEAEMLKYAFSTKWFWDPIANFQVNHRAIFIGLENKENIYKWKDSTPLGYSDWFGKTNQYEQGIITDDSYLKDVVSFKNPQPTADVASLCTIMILINPKKPLHWAKIPCDYPMFRAGQICKMPDKKPHEQSWEPNKEIRFYNQKSLQGCLEGWFKMSNYCFQMHTVYNTLSEQNEQTIQPFNYTEAEDMCKTKDAFMAKVDIFNFEKLKNYLEIWKYRPEYEGIWLGKNNENDLQCPYIKAYKNHDQDEEVLYEKMIVDCNKTPNEAPLLGSVLCATKTKQLSEECGENEFKCNDGSCILTDFFCDGIEDCKDGSDEVQCKCGQTEFKCQNGKCISLSLRCNFIDNCGDNSDEDCVHEQCSSSEFMCTNGECIDKLLVCDLKDNCKDGSDETSTLCEGSCNGFLCFSGKCIDSKLKKDLIADCPGLSQEDEKETAVFTIWDVYESRVNETKEVLGCSPMETYKSQCRTGHEFCFDRSKACIYDTEINSGSLLQKTCRDGSHLGKHCSSIECPGMFHCPKSYCIPYRKMCDENCPGGEDEVGCKNYTCENLFKCKGGNFCINHEEVCDGKIDCPKYGDDETYCEDLDPLCDVDGCSCRGKIIECSNSNVTSFPIYTKRKTRQVRALVLSYNSIDVLKYDMLRKFHWLIKLNLSRNSISDVQPLAFSDLKNLGELDLSFNNLRTLDSNTFTGLRSLVRLDLSNNFLSTLRQEFLNPFTNIQHLILIENQLNDVSKNAFSSLKNLEILNTDAFKFCCIATNVKKCTPEPDEFSSCEDLMANYALQISIWVLGFCAFIGNSFVVAWRIKTDRHRVSSFFILNLGISDWMMGIYMLIIASVDMKYRGEYIVHADSWRESALCQFAGILAMLSSEVSVFMLTAITVDRVIAINFPLKGGIRMKNAKIVVLFGWLVCFLLTIIPATKISYFGESFFGRTGVCLPFQMSNKKVAGWEYSLLIFLVLNLASFVVIFLSYVSIFGVVKSSMDEMGKNSTKSGNEYDLAKKLVLIIATDFMCWVPIILIGFAALGGVQIPAVVSAWIAVFVLPLNSAMNPILYTFSAMDCGKKKKKAKTVTTVSMAPQISKKAPNVSFSEDSSCAGRCAESYFPGKPCYCNDNCDRFENCCYDFFKQCKNGVIVDDWVSYQGNQYKLFHQGVTAYAARKLCKEKGALLVSLNTLSEFNYISDRVLQRRVLTLAIGGNDEKEEGKWKWEDGSSMPILSSPWHEWFEGEPDNKGGKENCLLLTNYLWWVPGIKPTIPRYAWVDYYCDINMEKEIQGFICERTLACDSSPCKNNGSCIYVGGENEFECICKEGTVGDRCQYKEPKEGFWTYCGETNLISTNGEIKSPLFPKLYPANVRCIWNVTAPQGTTISFTIKDLDLEEDKNCRYDYLKIEDGLTNEILLENICDAKESFIKRSLEPITGRSNEARVIFVTDDTQHFGGFRVSYEEQKCGIGYGLSGCKSSKYFTSNCGIIEINDGPLNNTCEWIINVADNSFINVTFKNFYIPEGGSNCFLNSLMVFDGNASFYPLIAKNCGKMFDWEVFSTKNIFDGYSEHSKLGVLRNESDLVQRNSTLIEDVFEPNSYQSLIKFWLRKGVGYYSGFTANFTATEWTPIYSGCYRPLYYSNPNSKATENQMVTLQEPVIIMASNQSDDSLKPSYSHGLYCKWLIQAKGQFERLRLKILNARLQPQTRDCDYDGFVVYDGNNTESIKHGPYCGTDDFLDQVIISSSNQLLVVFYSDSRGTRRLNGIFRALISLSDTRNCEIVEKQSPGTINIDYPCGTLLSPLFPGKVTMASWVYEITVEKENFIELQVLYIRGPVIEMNCASYVKIKELTRQKQNKMHQEVDIIKLCSENGLFIPKKKYIIPSQRASIELNTLLSNVKLHWEFKVFYRTIEIDKPFGLTLEPEGSLCEKRKKTSYVIHYNNHCYYYYNWVFRHYKKEEYNFQETWQKSQEYCNSYNANLISIWDEQEEQIIKYAFTKPWFWDPLASFQINHRVIYIGLKTLNHEGLWRDGTALSYTDWYKPRNPIEQNIITSDSYLKDVISFKDPQPTSDAASLCSVMIITNPADNLHWAKIPCDYPIFRAGQICKMPDKKPHEPSWEPTTEIRLYNRKKLQGCLKNWFKMSHYCFQMHTVYNTLSEQNEQTIQPFNYTEAEDMCKTKDAFMAKVDIFNFEKLKNYLEIWKYRPEYEGIWLGKNNENDLQCPYIKAYKNHDQDEEVLYEKMIVDCNKTPNEAPLLGSVLCATKTKQLSEECGENEFKCNDGSCILTDFFCDGIEDCKDGSDEVQCKCGQTEFKCQNGKCISLSLRCNFIDNCGDNSDEDCVHEQCSSSEFMCTNGECIDKLLVCDLKDNCKDGSDETSTLCEGSCNGFLCFSGKCIDSKLKKDLIADCPGLSQEDEKETAVFTIWDVYESRVNETKEVLGCSPMETYKSQCRTGHEFCFDRSKACIYDTEINSGSLLQKTCRDGSHLGKHCSSIECPGMFHCPKSYCIPYRKMCDENCPGGEDEVGCKNYTCENLFKCKGGNFCINHEEVCDGKIDCPKYGDDETYCEDLDPLCDVDGCSCRGKIIECSNSNVTSFPIYTKRKTRQVRALVLSYNSIDVLKYDMLRKFHWLIKLNLSRNSISDVQPLAFSDLKNLGELDLSFNNLRTLDSNTFTGLRSLVRLDLSNNFLSTLRQEFLNPFTNIQHLILIENQLNDVSKNAFSSLKNLEILNTDAFKFCCIATNVKKCTPEPDEFSSCEDLMANYALQISIWVLGFCAFIGNSFVVAWRIKTDRHRVSSFFILNLGISDWMMGIYMLIIASVDMKYRGEYIVHADSWRESALCQFAGILAMLSSEVSVFMLTAITVDRVIAINFPLKGGIRMKNAKIVVLFGWLVCFLLTIIPATKISYFGESFFGRTGVCLPFQMSNKKVAGWEYSLLIFLVLNLASFVVIFLSYVSIFGVVKSSMDEMGKNSTKSGNEYDLAKKLVLIIATDFMCWVPIILIGFAALGGVQIPAVVSAWIAVFVLPLNSAMNPFLYTFSTIDFRRKKKRGLTASFETLKRKSKNQNLIYKGNYKSIGNVSDLPNVYTINDDSSLFETICLSLHKNVSVIIIYGIENDVFQGVLPLALLAGVKLLSVNEKLDYLISSRIFFISFILQNLPLANRLVIIYRTEACSADQPFCKAEKLADINCLGDENNCSLKSIAIQSSNINPFYGVRLLVVLDRKYELNTTRPTRDYYSNLADVYPISGHTFDLLWKLKVKMGINFTFINAVNCETNKTKSSDCLINNLIDSKADVTAGLLMKSPDYEKYSRFIFSYKIKLAVIGPRLQPVKSVFETFWSSHTPGTWCCYILIGLLSSILLKFWTGVEGSSTNVVWTIMSSPLQKSGLRHVHSLKTLPRLVVAVWWAIAFVLVIHSTGIICSEIFQRNFRLGKTNFKNLLSSGANVVIYEPFAMEVLKSFKLRNKTMRQVSFFMHEKITSVYTDFNETVVKSINDGIERVRNSFGKPPNQQVLFVYLEDYLKYEVSKRPCNLQLIPVDPIEEEYIEFGIAARKDLKMSNELEEILNTSEMYEYSSVKRWNRYLKETTGDDRCKKEEYNNNIVNNYEMKMITVFFSCLIVCLFSTFVLLPVEYVLRDCKTPTQWKNSLKNFYEDSLKLLEHLKQRVITEPEDIFEHCYPIKTDGCERNVDYCTDIISEWRDT</sequence>
<keyword evidence="11" id="KW-0807">Transducer</keyword>
<dbReference type="CDD" id="cd00037">
    <property type="entry name" value="CLECT"/>
    <property type="match status" value="3"/>
</dbReference>
<feature type="domain" description="EGF-like" evidence="18">
    <location>
        <begin position="208"/>
        <end position="246"/>
    </location>
</feature>
<dbReference type="InterPro" id="IPR002049">
    <property type="entry name" value="LE_dom"/>
</dbReference>
<keyword evidence="10" id="KW-0675">Receptor</keyword>
<dbReference type="FunFam" id="2.60.120.290:FF:000005">
    <property type="entry name" value="Procollagen C-endopeptidase enhancer 1"/>
    <property type="match status" value="2"/>
</dbReference>
<dbReference type="InterPro" id="IPR030934">
    <property type="entry name" value="Intein_C"/>
</dbReference>
<evidence type="ECO:0000259" key="17">
    <source>
        <dbReference type="PROSITE" id="PS01180"/>
    </source>
</evidence>
<feature type="disulfide bond" evidence="13">
    <location>
        <begin position="236"/>
        <end position="245"/>
    </location>
</feature>
<dbReference type="InterPro" id="IPR001212">
    <property type="entry name" value="Somatomedin_B_dom"/>
</dbReference>
<dbReference type="PROSITE" id="PS50818">
    <property type="entry name" value="INTEIN_C_TER"/>
    <property type="match status" value="1"/>
</dbReference>
<dbReference type="EMBL" id="CAJFCJ010000007">
    <property type="protein sequence ID" value="CAD5116857.1"/>
    <property type="molecule type" value="Genomic_DNA"/>
</dbReference>
<dbReference type="PROSITE" id="PS01180">
    <property type="entry name" value="CUB"/>
    <property type="match status" value="6"/>
</dbReference>
<feature type="signal peptide" evidence="16">
    <location>
        <begin position="1"/>
        <end position="18"/>
    </location>
</feature>
<dbReference type="InterPro" id="IPR002172">
    <property type="entry name" value="LDrepeatLR_classA_rpt"/>
</dbReference>
<dbReference type="PROSITE" id="PS50958">
    <property type="entry name" value="SMB_2"/>
    <property type="match status" value="2"/>
</dbReference>
<feature type="disulfide bond" evidence="14">
    <location>
        <begin position="3228"/>
        <end position="3240"/>
    </location>
</feature>
<dbReference type="Pfam" id="PF00001">
    <property type="entry name" value="7tm_1"/>
    <property type="match status" value="2"/>
</dbReference>
<evidence type="ECO:0000259" key="19">
    <source>
        <dbReference type="PROSITE" id="PS50041"/>
    </source>
</evidence>
<feature type="disulfide bond" evidence="12">
    <location>
        <begin position="258"/>
        <end position="285"/>
    </location>
</feature>
<dbReference type="PROSITE" id="PS50026">
    <property type="entry name" value="EGF_3"/>
    <property type="match status" value="2"/>
</dbReference>
<evidence type="ECO:0000256" key="14">
    <source>
        <dbReference type="PROSITE-ProRule" id="PRU00124"/>
    </source>
</evidence>
<feature type="transmembrane region" description="Helical" evidence="15">
    <location>
        <begin position="1876"/>
        <end position="1894"/>
    </location>
</feature>
<evidence type="ECO:0000256" key="6">
    <source>
        <dbReference type="ARBA" id="ARBA00022989"/>
    </source>
</evidence>
<feature type="domain" description="G-protein coupled receptors family 1 profile" evidence="20">
    <location>
        <begin position="3737"/>
        <end position="3994"/>
    </location>
</feature>
<feature type="disulfide bond" evidence="13">
    <location>
        <begin position="2281"/>
        <end position="2290"/>
    </location>
</feature>
<dbReference type="InterPro" id="IPR035914">
    <property type="entry name" value="Sperma_CUB_dom_sf"/>
</dbReference>
<dbReference type="SMART" id="SM00180">
    <property type="entry name" value="EGF_Lam"/>
    <property type="match status" value="2"/>
</dbReference>
<feature type="disulfide bond" evidence="14">
    <location>
        <begin position="3235"/>
        <end position="3253"/>
    </location>
</feature>
<feature type="transmembrane region" description="Helical" evidence="15">
    <location>
        <begin position="1925"/>
        <end position="1952"/>
    </location>
</feature>
<keyword evidence="16" id="KW-0732">Signal</keyword>
<keyword evidence="13" id="KW-0245">EGF-like domain</keyword>
<feature type="disulfide bond" evidence="14">
    <location>
        <begin position="3489"/>
        <end position="3501"/>
    </location>
</feature>
<feature type="transmembrane region" description="Helical" evidence="15">
    <location>
        <begin position="4304"/>
        <end position="4322"/>
    </location>
</feature>
<reference evidence="22 23" key="1">
    <citation type="submission" date="2020-08" db="EMBL/GenBank/DDBJ databases">
        <authorList>
            <person name="Hejnol A."/>
        </authorList>
    </citation>
    <scope>NUCLEOTIDE SEQUENCE [LARGE SCALE GENOMIC DNA]</scope>
</reference>
<dbReference type="InterPro" id="IPR003591">
    <property type="entry name" value="Leu-rich_rpt_typical-subtyp"/>
</dbReference>
<evidence type="ECO:0000256" key="4">
    <source>
        <dbReference type="ARBA" id="ARBA00022692"/>
    </source>
</evidence>
<keyword evidence="8 15" id="KW-0472">Membrane</keyword>
<feature type="disulfide bond" evidence="14">
    <location>
        <begin position="3309"/>
        <end position="3327"/>
    </location>
</feature>
<dbReference type="InterPro" id="IPR001304">
    <property type="entry name" value="C-type_lectin-like"/>
</dbReference>
<feature type="domain" description="G-protein coupled receptors family 1 profile" evidence="20">
    <location>
        <begin position="1770"/>
        <end position="2027"/>
    </location>
</feature>
<feature type="domain" description="CUB" evidence="17">
    <location>
        <begin position="378"/>
        <end position="496"/>
    </location>
</feature>
<name>A0A7I8VMA9_9ANNE</name>
<dbReference type="CDD" id="cd00041">
    <property type="entry name" value="CUB"/>
    <property type="match status" value="6"/>
</dbReference>
<keyword evidence="5" id="KW-0677">Repeat</keyword>
<keyword evidence="7" id="KW-0297">G-protein coupled receptor</keyword>
<keyword evidence="4 15" id="KW-0812">Transmembrane</keyword>
<dbReference type="SMART" id="SM00201">
    <property type="entry name" value="SO"/>
    <property type="match status" value="2"/>
</dbReference>
<feature type="transmembrane region" description="Helical" evidence="15">
    <location>
        <begin position="3943"/>
        <end position="3968"/>
    </location>
</feature>
<dbReference type="OrthoDB" id="6284657at2759"/>
<dbReference type="PROSITE" id="PS00524">
    <property type="entry name" value="SMB_1"/>
    <property type="match status" value="2"/>
</dbReference>
<dbReference type="SMART" id="SM00192">
    <property type="entry name" value="LDLa"/>
    <property type="match status" value="12"/>
</dbReference>
<feature type="disulfide bond" evidence="14">
    <location>
        <begin position="1304"/>
        <end position="1322"/>
    </location>
</feature>
<feature type="chain" id="PRO_5029441595" evidence="16">
    <location>
        <begin position="19"/>
        <end position="4658"/>
    </location>
</feature>
<dbReference type="InterPro" id="IPR016187">
    <property type="entry name" value="CTDL_fold"/>
</dbReference>